<reference evidence="7 8" key="1">
    <citation type="journal article" date="2016" name="Antonie Van Leeuwenhoek">
        <title>Dongia soli sp. nov., isolated from soil from Dokdo, Korea.</title>
        <authorList>
            <person name="Kim D.U."/>
            <person name="Lee H."/>
            <person name="Kim H."/>
            <person name="Kim S.G."/>
            <person name="Ka J.O."/>
        </authorList>
    </citation>
    <scope>NUCLEOTIDE SEQUENCE [LARGE SCALE GENOMIC DNA]</scope>
    <source>
        <strain evidence="7 8">D78</strain>
    </source>
</reference>
<dbReference type="RefSeq" id="WP_320506457.1">
    <property type="nucleotide sequence ID" value="NZ_JAXCLW010000001.1"/>
</dbReference>
<keyword evidence="3 6" id="KW-0732">Signal</keyword>
<dbReference type="EMBL" id="JAXCLW010000001">
    <property type="protein sequence ID" value="MDY0881391.1"/>
    <property type="molecule type" value="Genomic_DNA"/>
</dbReference>
<dbReference type="Proteomes" id="UP001279642">
    <property type="component" value="Unassembled WGS sequence"/>
</dbReference>
<dbReference type="SUPFAM" id="SSF53850">
    <property type="entry name" value="Periplasmic binding protein-like II"/>
    <property type="match status" value="1"/>
</dbReference>
<dbReference type="PIRSF" id="PIRSF019574">
    <property type="entry name" value="Periplasmic_polyamine_BP"/>
    <property type="match status" value="1"/>
</dbReference>
<comment type="subcellular location">
    <subcellularLocation>
        <location evidence="1 5">Periplasm</location>
    </subcellularLocation>
</comment>
<evidence type="ECO:0000256" key="6">
    <source>
        <dbReference type="SAM" id="SignalP"/>
    </source>
</evidence>
<evidence type="ECO:0000256" key="4">
    <source>
        <dbReference type="ARBA" id="ARBA00022764"/>
    </source>
</evidence>
<keyword evidence="4 5" id="KW-0574">Periplasm</keyword>
<dbReference type="Gene3D" id="3.40.190.10">
    <property type="entry name" value="Periplasmic binding protein-like II"/>
    <property type="match status" value="2"/>
</dbReference>
<evidence type="ECO:0000313" key="8">
    <source>
        <dbReference type="Proteomes" id="UP001279642"/>
    </source>
</evidence>
<name>A0ABU5E693_9PROT</name>
<dbReference type="PANTHER" id="PTHR30222:SF12">
    <property type="entry name" value="NORSPERMIDINE SENSOR"/>
    <property type="match status" value="1"/>
</dbReference>
<feature type="signal peptide" evidence="6">
    <location>
        <begin position="1"/>
        <end position="26"/>
    </location>
</feature>
<gene>
    <name evidence="7" type="ORF">SMD27_00910</name>
</gene>
<dbReference type="PRINTS" id="PR00909">
    <property type="entry name" value="SPERMDNBNDNG"/>
</dbReference>
<dbReference type="InterPro" id="IPR006059">
    <property type="entry name" value="SBP"/>
</dbReference>
<evidence type="ECO:0000256" key="3">
    <source>
        <dbReference type="ARBA" id="ARBA00022729"/>
    </source>
</evidence>
<evidence type="ECO:0000256" key="2">
    <source>
        <dbReference type="ARBA" id="ARBA00022448"/>
    </source>
</evidence>
<organism evidence="7 8">
    <name type="scientific">Dongia soli</name>
    <dbReference type="NCBI Taxonomy" id="600628"/>
    <lineage>
        <taxon>Bacteria</taxon>
        <taxon>Pseudomonadati</taxon>
        <taxon>Pseudomonadota</taxon>
        <taxon>Alphaproteobacteria</taxon>
        <taxon>Rhodospirillales</taxon>
        <taxon>Dongiaceae</taxon>
        <taxon>Dongia</taxon>
    </lineage>
</organism>
<keyword evidence="8" id="KW-1185">Reference proteome</keyword>
<dbReference type="CDD" id="cd13659">
    <property type="entry name" value="PBP2_PotF"/>
    <property type="match status" value="1"/>
</dbReference>
<evidence type="ECO:0000313" key="7">
    <source>
        <dbReference type="EMBL" id="MDY0881391.1"/>
    </source>
</evidence>
<sequence length="366" mass="40058">MMLRFLCSAALSLGLAVSAFSAVASAEDKVLNVYNWSDYVAPDTIANFEKETGIKVRYDLFESYDSLYAKLLAGHSDYDVVFPSAWVMGKMIKAGVFHKLDKSKLSNTATLNPTIMKVLAQYDPGNEHAVPYMRWSTGIAYDVDKVKKILPDAPLDSAALIFDPANAEKLSQCGIEMVDSSEEIVGMALGYLGKNPLSTDPADLKAAQEMMAKIRPYMKKIGPGIYNDLANGEACVAIIWSGDFRLATDAIATAKSPIKLTYMVPKEGSFLGLDAVAIPSDAPHYENALLFINYLMRPDVIAGITNFVHYANANTAADTLVATDIRNDPVTYPTDEILQRLLPMEAKSDQGLRAITRLWTNFMSGH</sequence>
<comment type="function">
    <text evidence="5">Required for the activity of the bacterial periplasmic transport system of putrescine.</text>
</comment>
<proteinExistence type="inferred from homology"/>
<accession>A0ABU5E693</accession>
<protein>
    <recommendedName>
        <fullName evidence="5">Putrescine-binding periplasmic protein</fullName>
    </recommendedName>
</protein>
<comment type="similarity">
    <text evidence="5">Belongs to the bacterial solute-binding protein PotD/PotF family.</text>
</comment>
<keyword evidence="2 5" id="KW-0813">Transport</keyword>
<dbReference type="PANTHER" id="PTHR30222">
    <property type="entry name" value="SPERMIDINE/PUTRESCINE-BINDING PERIPLASMIC PROTEIN"/>
    <property type="match status" value="1"/>
</dbReference>
<evidence type="ECO:0000256" key="1">
    <source>
        <dbReference type="ARBA" id="ARBA00004418"/>
    </source>
</evidence>
<dbReference type="InterPro" id="IPR001188">
    <property type="entry name" value="Sperm_putr-bd"/>
</dbReference>
<comment type="caution">
    <text evidence="7">The sequence shown here is derived from an EMBL/GenBank/DDBJ whole genome shotgun (WGS) entry which is preliminary data.</text>
</comment>
<dbReference type="Pfam" id="PF13416">
    <property type="entry name" value="SBP_bac_8"/>
    <property type="match status" value="1"/>
</dbReference>
<evidence type="ECO:0000256" key="5">
    <source>
        <dbReference type="PIRNR" id="PIRNR019574"/>
    </source>
</evidence>
<feature type="chain" id="PRO_5047219945" description="Putrescine-binding periplasmic protein" evidence="6">
    <location>
        <begin position="27"/>
        <end position="366"/>
    </location>
</feature>